<dbReference type="RefSeq" id="XP_043182061.1">
    <property type="nucleotide sequence ID" value="XM_043326629.1"/>
</dbReference>
<dbReference type="GO" id="GO:0070006">
    <property type="term" value="F:metalloaminopeptidase activity"/>
    <property type="evidence" value="ECO:0007669"/>
    <property type="project" value="InterPro"/>
</dbReference>
<accession>A0A8H8SXW9</accession>
<dbReference type="InterPro" id="IPR000994">
    <property type="entry name" value="Pept_M24"/>
</dbReference>
<dbReference type="InterPro" id="IPR036005">
    <property type="entry name" value="Creatinase/aminopeptidase-like"/>
</dbReference>
<feature type="region of interest" description="Disordered" evidence="10">
    <location>
        <begin position="19"/>
        <end position="67"/>
    </location>
</feature>
<dbReference type="Pfam" id="PF16189">
    <property type="entry name" value="Creatinase_N_2"/>
    <property type="match status" value="1"/>
</dbReference>
<dbReference type="SUPFAM" id="SSF53092">
    <property type="entry name" value="Creatinase/prolidase N-terminal domain"/>
    <property type="match status" value="1"/>
</dbReference>
<evidence type="ECO:0000256" key="3">
    <source>
        <dbReference type="ARBA" id="ARBA00008766"/>
    </source>
</evidence>
<keyword evidence="7" id="KW-0464">Manganese</keyword>
<evidence type="ECO:0000256" key="6">
    <source>
        <dbReference type="ARBA" id="ARBA00022801"/>
    </source>
</evidence>
<keyword evidence="5 9" id="KW-0064">Aspartyl protease</keyword>
<dbReference type="InterPro" id="IPR034164">
    <property type="entry name" value="Pepsin-like_dom"/>
</dbReference>
<dbReference type="InterPro" id="IPR033121">
    <property type="entry name" value="PEPTIDASE_A1"/>
</dbReference>
<evidence type="ECO:0000259" key="11">
    <source>
        <dbReference type="PROSITE" id="PS51767"/>
    </source>
</evidence>
<dbReference type="Gene3D" id="3.40.350.10">
    <property type="entry name" value="Creatinase/prolidase N-terminal domain"/>
    <property type="match status" value="3"/>
</dbReference>
<evidence type="ECO:0000313" key="12">
    <source>
        <dbReference type="EMBL" id="QRW21824.1"/>
    </source>
</evidence>
<dbReference type="GO" id="GO:0004190">
    <property type="term" value="F:aspartic-type endopeptidase activity"/>
    <property type="evidence" value="ECO:0007669"/>
    <property type="project" value="UniProtKB-KW"/>
</dbReference>
<feature type="active site" evidence="8">
    <location>
        <position position="1061"/>
    </location>
</feature>
<feature type="active site" evidence="8">
    <location>
        <position position="884"/>
    </location>
</feature>
<dbReference type="PRINTS" id="PR00792">
    <property type="entry name" value="PEPSIN"/>
</dbReference>
<dbReference type="Proteomes" id="UP000650533">
    <property type="component" value="Chromosome 7"/>
</dbReference>
<keyword evidence="9" id="KW-0645">Protease</keyword>
<dbReference type="EMBL" id="CP059664">
    <property type="protein sequence ID" value="QRW21824.1"/>
    <property type="molecule type" value="Genomic_DNA"/>
</dbReference>
<dbReference type="GO" id="GO:0046872">
    <property type="term" value="F:metal ion binding"/>
    <property type="evidence" value="ECO:0007669"/>
    <property type="project" value="UniProtKB-KW"/>
</dbReference>
<comment type="similarity">
    <text evidence="3">Belongs to the peptidase M24B family.</text>
</comment>
<evidence type="ECO:0000313" key="13">
    <source>
        <dbReference type="Proteomes" id="UP000650533"/>
    </source>
</evidence>
<comment type="similarity">
    <text evidence="2 9">Belongs to the peptidase A1 family.</text>
</comment>
<dbReference type="Pfam" id="PF00557">
    <property type="entry name" value="Peptidase_M24"/>
    <property type="match status" value="1"/>
</dbReference>
<name>A0A8H8SXW9_9AGAM</name>
<dbReference type="FunFam" id="3.90.230.10:FF:000007">
    <property type="entry name" value="Xaa-Pro aminopeptidase P"/>
    <property type="match status" value="1"/>
</dbReference>
<dbReference type="PROSITE" id="PS00141">
    <property type="entry name" value="ASP_PROTEASE"/>
    <property type="match status" value="2"/>
</dbReference>
<dbReference type="PROSITE" id="PS51767">
    <property type="entry name" value="PEPTIDASE_A1"/>
    <property type="match status" value="1"/>
</dbReference>
<evidence type="ECO:0000256" key="9">
    <source>
        <dbReference type="RuleBase" id="RU000454"/>
    </source>
</evidence>
<feature type="region of interest" description="Disordered" evidence="10">
    <location>
        <begin position="299"/>
        <end position="377"/>
    </location>
</feature>
<protein>
    <submittedName>
        <fullName evidence="12">Metallopeptidase family M24</fullName>
    </submittedName>
</protein>
<dbReference type="InterPro" id="IPR032416">
    <property type="entry name" value="Peptidase_M24_C"/>
</dbReference>
<organism evidence="12 13">
    <name type="scientific">Rhizoctonia solani</name>
    <dbReference type="NCBI Taxonomy" id="456999"/>
    <lineage>
        <taxon>Eukaryota</taxon>
        <taxon>Fungi</taxon>
        <taxon>Dikarya</taxon>
        <taxon>Basidiomycota</taxon>
        <taxon>Agaricomycotina</taxon>
        <taxon>Agaricomycetes</taxon>
        <taxon>Cantharellales</taxon>
        <taxon>Ceratobasidiaceae</taxon>
        <taxon>Rhizoctonia</taxon>
    </lineage>
</organism>
<dbReference type="GO" id="GO:0005737">
    <property type="term" value="C:cytoplasm"/>
    <property type="evidence" value="ECO:0007669"/>
    <property type="project" value="UniProtKB-ARBA"/>
</dbReference>
<dbReference type="GO" id="GO:0006508">
    <property type="term" value="P:proteolysis"/>
    <property type="evidence" value="ECO:0007669"/>
    <property type="project" value="UniProtKB-KW"/>
</dbReference>
<evidence type="ECO:0000256" key="4">
    <source>
        <dbReference type="ARBA" id="ARBA00022723"/>
    </source>
</evidence>
<dbReference type="InterPro" id="IPR029149">
    <property type="entry name" value="Creatin/AminoP/Spt16_N"/>
</dbReference>
<dbReference type="InterPro" id="IPR021109">
    <property type="entry name" value="Peptidase_aspartic_dom_sf"/>
</dbReference>
<evidence type="ECO:0000256" key="2">
    <source>
        <dbReference type="ARBA" id="ARBA00007447"/>
    </source>
</evidence>
<dbReference type="GeneID" id="67029092"/>
<dbReference type="CDD" id="cd01085">
    <property type="entry name" value="APP"/>
    <property type="match status" value="1"/>
</dbReference>
<dbReference type="InterPro" id="IPR001461">
    <property type="entry name" value="Aspartic_peptidase_A1"/>
</dbReference>
<dbReference type="AlphaFoldDB" id="A0A8H8SXW9"/>
<gene>
    <name evidence="12" type="ORF">RhiXN_06813</name>
</gene>
<dbReference type="InterPro" id="IPR001969">
    <property type="entry name" value="Aspartic_peptidase_AS"/>
</dbReference>
<evidence type="ECO:0000256" key="1">
    <source>
        <dbReference type="ARBA" id="ARBA00001936"/>
    </source>
</evidence>
<reference evidence="12" key="1">
    <citation type="submission" date="2020-05" db="EMBL/GenBank/DDBJ databases">
        <title>Evolutionary and genomic comparisons of hybrid uninucleate and nonhybrid Rhizoctonia fungi.</title>
        <authorList>
            <person name="Li C."/>
            <person name="Chen X."/>
        </authorList>
    </citation>
    <scope>NUCLEOTIDE SEQUENCE</scope>
    <source>
        <strain evidence="12">AG-1 IA</strain>
    </source>
</reference>
<proteinExistence type="inferred from homology"/>
<dbReference type="Pfam" id="PF16188">
    <property type="entry name" value="Peptidase_M24_C"/>
    <property type="match status" value="1"/>
</dbReference>
<feature type="domain" description="Peptidase A1" evidence="11">
    <location>
        <begin position="866"/>
        <end position="1181"/>
    </location>
</feature>
<dbReference type="InterPro" id="IPR000587">
    <property type="entry name" value="Creatinase_N"/>
</dbReference>
<dbReference type="Gene3D" id="3.90.230.10">
    <property type="entry name" value="Creatinase/methionine aminopeptidase superfamily"/>
    <property type="match status" value="1"/>
</dbReference>
<keyword evidence="6 9" id="KW-0378">Hydrolase</keyword>
<dbReference type="PANTHER" id="PTHR43763:SF17">
    <property type="entry name" value="AMINOPEPTIDASE P, CYTOPLASMIC-RELATED"/>
    <property type="match status" value="1"/>
</dbReference>
<evidence type="ECO:0000256" key="5">
    <source>
        <dbReference type="ARBA" id="ARBA00022750"/>
    </source>
</evidence>
<evidence type="ECO:0000256" key="7">
    <source>
        <dbReference type="ARBA" id="ARBA00023211"/>
    </source>
</evidence>
<keyword evidence="4" id="KW-0479">Metal-binding</keyword>
<dbReference type="Gene3D" id="2.40.70.10">
    <property type="entry name" value="Acid Proteases"/>
    <property type="match status" value="2"/>
</dbReference>
<feature type="compositionally biased region" description="Polar residues" evidence="10">
    <location>
        <begin position="357"/>
        <end position="372"/>
    </location>
</feature>
<dbReference type="Pfam" id="PF01321">
    <property type="entry name" value="Creatinase_N"/>
    <property type="match status" value="1"/>
</dbReference>
<dbReference type="CDD" id="cd05471">
    <property type="entry name" value="pepsin_like"/>
    <property type="match status" value="1"/>
</dbReference>
<dbReference type="SUPFAM" id="SSF50630">
    <property type="entry name" value="Acid proteases"/>
    <property type="match status" value="1"/>
</dbReference>
<dbReference type="InterPro" id="IPR050422">
    <property type="entry name" value="X-Pro_aminopeptidase_P"/>
</dbReference>
<dbReference type="KEGG" id="rsx:RhiXN_06813"/>
<comment type="cofactor">
    <cofactor evidence="1">
        <name>Mn(2+)</name>
        <dbReference type="ChEBI" id="CHEBI:29035"/>
    </cofactor>
</comment>
<feature type="compositionally biased region" description="Polar residues" evidence="10">
    <location>
        <begin position="26"/>
        <end position="56"/>
    </location>
</feature>
<sequence length="1191" mass="132244">MSPPPPQIPAALQNLCGQIPLPGIKRSNTTSSKHTYQSKSSMSSRPTFTTQTSYDSHNSEKVGFDDPMGYPPKGGFFKATNIDGVIKLTAVDEEGKAIRTPELDSGYRRTDTTGRLSELRKLMRNEKIDYYIIPSEDAHQSEYVAASDRRREYISGFTGSAGTAIVSLNNAYLFTDSRYYIQAEREIDRNWSLFKVGSGEVKPWNEWILNRARGAAIGIDSRLIAHDTATALTSALKLRGMRMAYPQRNLVDQIWKDRPSKSCAPIYIHDMRYAGEHAASKLDRLRIWLKEYPVPAADLKYSSPPRPSSPARDRPTSKPLPDLPPPSRAPSRQSSMRKDSLSRQNSTSSGPHPPTRTPSRSGISRKNSTSSRENFHRDRGETAVRLIPHYSTFVSNLSCIAWLLNLRGGDVMCNPLFHAYLWVGVDKATLFVDARKLSDEVKRYLRELKISVKEVSDVWGYLRKREFGSGKVIIPPKTPYAVSLMLTYSNYMVAPSWVESNKAIKNKVEIEGFRNAYLRDGVAMTKWFAWLEEQLRAGNTITEWEAAEMLTQFRKQGEHFMGLAYENISATGANAALPHYSPTKGLSSAIDVQTPYLNDSGGQYKDGTCDTTRTVHFGHPTDEQCEAFTRVLKGHIAIDSAVFPQGTTGKQLDVLARHALWKDGLNYLHGTGHGFGSFLSVHEGPHGFGIDVPLEVGHVITNEPGFYKEGSFGVRIESALVVRRVETKGQFGGDIWLGFERFTCVPIQTRMVKMELLTKDERRWLKEHNRKCKDLLAPLLEDDARALRWIRRESTRTSPQQTSAVVQVLAHDAPVQIDSLPISANFKPLKGGSTLVDRDRARFRSLFTRHEKRAQSVGLKNTAVHYTLNVGFGSPPTYYELLIDTGSAYTWIGAAKKYFETKTSIRQTNQSFYAAYGSGSAVGAHYKDQVTLSPSLVISNKSFGVASSTDGVDGSFDGILGLGPTGLGKNVVTPNNGKPVPTIMDALLAQKKIEHNMFGISFTPTKSRGTIDGELTFGGYNAQKLTGKLNWVRITKKEPWNQASRHYGNQTLQSSSTGVVDTGTTLIYITPKAFKVYSESLPGSKIDQSTKLLEIPKDSVGKMKSLFFVINGIPYEFTPNAQLWPRTLNTALGGKADAYYSVISPLSDFEADTGSSFINGYAFLERFYSAYDASKSMIGFATTSSTTAEIN</sequence>
<dbReference type="InterPro" id="IPR033740">
    <property type="entry name" value="Pept_M24B"/>
</dbReference>
<dbReference type="Pfam" id="PF00026">
    <property type="entry name" value="Asp"/>
    <property type="match status" value="1"/>
</dbReference>
<evidence type="ECO:0000256" key="8">
    <source>
        <dbReference type="PIRSR" id="PIRSR601461-1"/>
    </source>
</evidence>
<dbReference type="PANTHER" id="PTHR43763">
    <property type="entry name" value="XAA-PRO AMINOPEPTIDASE 1"/>
    <property type="match status" value="1"/>
</dbReference>
<evidence type="ECO:0000256" key="10">
    <source>
        <dbReference type="SAM" id="MobiDB-lite"/>
    </source>
</evidence>
<dbReference type="SUPFAM" id="SSF55920">
    <property type="entry name" value="Creatinase/aminopeptidase"/>
    <property type="match status" value="1"/>
</dbReference>
<dbReference type="FunFam" id="3.40.350.10:FF:000003">
    <property type="entry name" value="Xaa-pro aminopeptidase P"/>
    <property type="match status" value="1"/>
</dbReference>